<keyword evidence="8 12" id="KW-1133">Transmembrane helix</keyword>
<evidence type="ECO:0000256" key="10">
    <source>
        <dbReference type="ARBA" id="ARBA00023136"/>
    </source>
</evidence>
<dbReference type="PROSITE" id="PS51013">
    <property type="entry name" value="PANNEXIN"/>
    <property type="match status" value="1"/>
</dbReference>
<keyword evidence="10 12" id="KW-0472">Membrane</keyword>
<dbReference type="EnsemblMetazoa" id="XM_022799616">
    <property type="protein sequence ID" value="XP_022655351"/>
    <property type="gene ID" value="LOC111247974"/>
</dbReference>
<gene>
    <name evidence="12" type="primary">inx</name>
</gene>
<dbReference type="PRINTS" id="PR01262">
    <property type="entry name" value="INNEXIN"/>
</dbReference>
<reference evidence="13" key="1">
    <citation type="submission" date="2021-01" db="UniProtKB">
        <authorList>
            <consortium name="EnsemblMetazoa"/>
        </authorList>
    </citation>
    <scope>IDENTIFICATION</scope>
</reference>
<dbReference type="Proteomes" id="UP000594260">
    <property type="component" value="Unplaced"/>
</dbReference>
<evidence type="ECO:0000256" key="1">
    <source>
        <dbReference type="ARBA" id="ARBA00004610"/>
    </source>
</evidence>
<evidence type="ECO:0000313" key="14">
    <source>
        <dbReference type="Proteomes" id="UP000594260"/>
    </source>
</evidence>
<dbReference type="InParanoid" id="A0A7M7JPS6"/>
<dbReference type="GO" id="GO:0005921">
    <property type="term" value="C:gap junction"/>
    <property type="evidence" value="ECO:0007669"/>
    <property type="project" value="UniProtKB-SubCell"/>
</dbReference>
<name>A0A7M7JPS6_VARDE</name>
<evidence type="ECO:0000256" key="3">
    <source>
        <dbReference type="ARBA" id="ARBA00022448"/>
    </source>
</evidence>
<evidence type="ECO:0000313" key="13">
    <source>
        <dbReference type="EnsemblMetazoa" id="XP_022655351"/>
    </source>
</evidence>
<comment type="similarity">
    <text evidence="12">Belongs to the pannexin family.</text>
</comment>
<dbReference type="AlphaFoldDB" id="A0A7M7JPS6"/>
<comment type="subcellular location">
    <subcellularLocation>
        <location evidence="1">Cell junction</location>
        <location evidence="1">Gap junction</location>
    </subcellularLocation>
    <subcellularLocation>
        <location evidence="2 12">Cell membrane</location>
        <topology evidence="2 12">Multi-pass membrane protein</topology>
    </subcellularLocation>
</comment>
<evidence type="ECO:0000256" key="6">
    <source>
        <dbReference type="ARBA" id="ARBA00022868"/>
    </source>
</evidence>
<protein>
    <recommendedName>
        <fullName evidence="12">Innexin</fullName>
    </recommendedName>
</protein>
<keyword evidence="3 12" id="KW-0813">Transport</keyword>
<evidence type="ECO:0000256" key="12">
    <source>
        <dbReference type="RuleBase" id="RU010713"/>
    </source>
</evidence>
<dbReference type="GO" id="GO:0005243">
    <property type="term" value="F:gap junction channel activity"/>
    <property type="evidence" value="ECO:0007669"/>
    <property type="project" value="TreeGrafter"/>
</dbReference>
<keyword evidence="5 12" id="KW-0812">Transmembrane</keyword>
<dbReference type="GO" id="GO:0034220">
    <property type="term" value="P:monoatomic ion transmembrane transport"/>
    <property type="evidence" value="ECO:0007669"/>
    <property type="project" value="UniProtKB-KW"/>
</dbReference>
<dbReference type="PANTHER" id="PTHR11893">
    <property type="entry name" value="INNEXIN"/>
    <property type="match status" value="1"/>
</dbReference>
<organism evidence="13 14">
    <name type="scientific">Varroa destructor</name>
    <name type="common">Honeybee mite</name>
    <dbReference type="NCBI Taxonomy" id="109461"/>
    <lineage>
        <taxon>Eukaryota</taxon>
        <taxon>Metazoa</taxon>
        <taxon>Ecdysozoa</taxon>
        <taxon>Arthropoda</taxon>
        <taxon>Chelicerata</taxon>
        <taxon>Arachnida</taxon>
        <taxon>Acari</taxon>
        <taxon>Parasitiformes</taxon>
        <taxon>Mesostigmata</taxon>
        <taxon>Gamasina</taxon>
        <taxon>Dermanyssoidea</taxon>
        <taxon>Varroidae</taxon>
        <taxon>Varroa</taxon>
    </lineage>
</organism>
<proteinExistence type="inferred from homology"/>
<keyword evidence="14" id="KW-1185">Reference proteome</keyword>
<evidence type="ECO:0000256" key="4">
    <source>
        <dbReference type="ARBA" id="ARBA00022475"/>
    </source>
</evidence>
<feature type="transmembrane region" description="Helical" evidence="12">
    <location>
        <begin position="181"/>
        <end position="202"/>
    </location>
</feature>
<keyword evidence="9 12" id="KW-0406">Ion transport</keyword>
<dbReference type="Pfam" id="PF00876">
    <property type="entry name" value="Innexin"/>
    <property type="match status" value="1"/>
</dbReference>
<evidence type="ECO:0000256" key="11">
    <source>
        <dbReference type="ARBA" id="ARBA00023303"/>
    </source>
</evidence>
<evidence type="ECO:0000256" key="7">
    <source>
        <dbReference type="ARBA" id="ARBA00022949"/>
    </source>
</evidence>
<feature type="transmembrane region" description="Helical" evidence="12">
    <location>
        <begin position="111"/>
        <end position="133"/>
    </location>
</feature>
<dbReference type="PANTHER" id="PTHR11893:SF36">
    <property type="entry name" value="INNEXIN-5"/>
    <property type="match status" value="1"/>
</dbReference>
<keyword evidence="4" id="KW-1003">Cell membrane</keyword>
<comment type="function">
    <text evidence="12">Structural component of the gap junctions.</text>
</comment>
<keyword evidence="11 12" id="KW-0407">Ion channel</keyword>
<keyword evidence="6" id="KW-0303">Gap junction</keyword>
<dbReference type="OrthoDB" id="5867527at2759"/>
<dbReference type="GO" id="GO:0005886">
    <property type="term" value="C:plasma membrane"/>
    <property type="evidence" value="ECO:0007669"/>
    <property type="project" value="UniProtKB-SubCell"/>
</dbReference>
<keyword evidence="7" id="KW-0965">Cell junction</keyword>
<evidence type="ECO:0000256" key="2">
    <source>
        <dbReference type="ARBA" id="ARBA00004651"/>
    </source>
</evidence>
<evidence type="ECO:0000256" key="9">
    <source>
        <dbReference type="ARBA" id="ARBA00023065"/>
    </source>
</evidence>
<evidence type="ECO:0000256" key="5">
    <source>
        <dbReference type="ARBA" id="ARBA00022692"/>
    </source>
</evidence>
<feature type="transmembrane region" description="Helical" evidence="12">
    <location>
        <begin position="264"/>
        <end position="288"/>
    </location>
</feature>
<accession>A0A7M7JPS6</accession>
<sequence length="357" mass="41215">MTRIDGALISAVKYFRPKSNHSEDLLLSSIHYKVAFGIILACAILTGLTSWYSPIECTRPSGSVFDMSYVRQKCYAYSSYIIEGPHADEGIFHGIINRASNEKNSYVYVNYYQWVTLCLVIQAASFQVPRVLWKALEGGRTRKLVEQFRELEAATNNVRVERIILLAQRLQSRRQNETTRYFYMFLICQAFYFFNVIIQFSLTQNFLNGQFISLVPKWLKGMPVLNIVFPKAVKCDLESYGSGGSTEHQNVICILAINVLNEKIYILLWVVFMLALVTAILQLVYVTVMATSENLRNNDLEIPEEFRKGNTSGRPLVTQGEWLLLRFLKSNLDDSRLFENFISEFIKNRIHRYVNQI</sequence>
<dbReference type="InterPro" id="IPR000990">
    <property type="entry name" value="Innexin"/>
</dbReference>
<feature type="transmembrane region" description="Helical" evidence="12">
    <location>
        <begin position="34"/>
        <end position="53"/>
    </location>
</feature>
<evidence type="ECO:0000256" key="8">
    <source>
        <dbReference type="ARBA" id="ARBA00022989"/>
    </source>
</evidence>